<protein>
    <recommendedName>
        <fullName evidence="3">YtkA-like domain-containing protein</fullName>
    </recommendedName>
</protein>
<reference evidence="1" key="1">
    <citation type="submission" date="2017-05" db="EMBL/GenBank/DDBJ databases">
        <authorList>
            <person name="Imhoff J.F."/>
            <person name="Rahn T."/>
            <person name="Kuenzel S."/>
            <person name="Neulinger S.C."/>
        </authorList>
    </citation>
    <scope>NUCLEOTIDE SEQUENCE</scope>
    <source>
        <strain evidence="1">LMG 28126</strain>
    </source>
</reference>
<name>A0A934TJY2_9RHOB</name>
<evidence type="ECO:0000313" key="1">
    <source>
        <dbReference type="EMBL" id="MBK5926901.1"/>
    </source>
</evidence>
<proteinExistence type="predicted"/>
<dbReference type="Proteomes" id="UP000706333">
    <property type="component" value="Unassembled WGS sequence"/>
</dbReference>
<accession>A0A934TJY2</accession>
<dbReference type="AlphaFoldDB" id="A0A934TJY2"/>
<gene>
    <name evidence="1" type="ORF">CCR87_06000</name>
</gene>
<dbReference type="EMBL" id="NHSD01000184">
    <property type="protein sequence ID" value="MBK5926901.1"/>
    <property type="molecule type" value="Genomic_DNA"/>
</dbReference>
<keyword evidence="2" id="KW-1185">Reference proteome</keyword>
<comment type="caution">
    <text evidence="1">The sequence shown here is derived from an EMBL/GenBank/DDBJ whole genome shotgun (WGS) entry which is preliminary data.</text>
</comment>
<evidence type="ECO:0008006" key="3">
    <source>
        <dbReference type="Google" id="ProtNLM"/>
    </source>
</evidence>
<dbReference type="RefSeq" id="WP_201156669.1">
    <property type="nucleotide sequence ID" value="NZ_NHSD01000184.1"/>
</dbReference>
<organism evidence="1 2">
    <name type="scientific">Rhodobaculum claviforme</name>
    <dbReference type="NCBI Taxonomy" id="1549854"/>
    <lineage>
        <taxon>Bacteria</taxon>
        <taxon>Pseudomonadati</taxon>
        <taxon>Pseudomonadota</taxon>
        <taxon>Alphaproteobacteria</taxon>
        <taxon>Rhodobacterales</taxon>
        <taxon>Paracoccaceae</taxon>
        <taxon>Rhodobaculum</taxon>
    </lineage>
</organism>
<evidence type="ECO:0000313" key="2">
    <source>
        <dbReference type="Proteomes" id="UP000706333"/>
    </source>
</evidence>
<sequence length="129" mass="13751">MTRIIAAALAVFFLGLVALMASVTLFVRDPMPVLSARVPVSIERDGVRATVAVDPTYRFEVTAEGLPRDIAPDLTMHRGEADGRAVEMEVTDAGAGLVQGFGQFTAPGRWTLTLMGGDGPVEFGFVLQE</sequence>
<reference evidence="1" key="2">
    <citation type="journal article" date="2020" name="Microorganisms">
        <title>Osmotic Adaptation and Compatible Solute Biosynthesis of Phototrophic Bacteria as Revealed from Genome Analyses.</title>
        <authorList>
            <person name="Imhoff J.F."/>
            <person name="Rahn T."/>
            <person name="Kunzel S."/>
            <person name="Keller A."/>
            <person name="Neulinger S.C."/>
        </authorList>
    </citation>
    <scope>NUCLEOTIDE SEQUENCE</scope>
    <source>
        <strain evidence="1">LMG 28126</strain>
    </source>
</reference>